<name>A0A643FFL2_IDEDE</name>
<comment type="caution">
    <text evidence="2">The sequence shown here is derived from an EMBL/GenBank/DDBJ whole genome shotgun (WGS) entry which is preliminary data.</text>
</comment>
<evidence type="ECO:0000256" key="1">
    <source>
        <dbReference type="SAM" id="MobiDB-lite"/>
    </source>
</evidence>
<keyword evidence="3" id="KW-1185">Reference proteome</keyword>
<reference evidence="2 3" key="1">
    <citation type="submission" date="2019-09" db="EMBL/GenBank/DDBJ databases">
        <title>Draft genome sequences of 48 bacterial type strains from the CCUG.</title>
        <authorList>
            <person name="Tunovic T."/>
            <person name="Pineiro-Iglesias B."/>
            <person name="Unosson C."/>
            <person name="Inganas E."/>
            <person name="Ohlen M."/>
            <person name="Cardew S."/>
            <person name="Jensie-Markopoulos S."/>
            <person name="Salva-Serra F."/>
            <person name="Jaen-Luchoro D."/>
            <person name="Karlsson R."/>
            <person name="Svensson-Stadler L."/>
            <person name="Chun J."/>
            <person name="Moore E."/>
        </authorList>
    </citation>
    <scope>NUCLEOTIDE SEQUENCE [LARGE SCALE GENOMIC DNA]</scope>
    <source>
        <strain evidence="2 3">CCUG 30977</strain>
    </source>
</reference>
<protein>
    <recommendedName>
        <fullName evidence="4">Lipoprotein</fullName>
    </recommendedName>
</protein>
<evidence type="ECO:0008006" key="4">
    <source>
        <dbReference type="Google" id="ProtNLM"/>
    </source>
</evidence>
<dbReference type="OrthoDB" id="9152263at2"/>
<evidence type="ECO:0000313" key="2">
    <source>
        <dbReference type="EMBL" id="KAB0583994.1"/>
    </source>
</evidence>
<dbReference type="EMBL" id="VZPB01000009">
    <property type="protein sequence ID" value="KAB0583994.1"/>
    <property type="molecule type" value="Genomic_DNA"/>
</dbReference>
<dbReference type="PROSITE" id="PS51257">
    <property type="entry name" value="PROKAR_LIPOPROTEIN"/>
    <property type="match status" value="1"/>
</dbReference>
<feature type="region of interest" description="Disordered" evidence="1">
    <location>
        <begin position="27"/>
        <end position="48"/>
    </location>
</feature>
<dbReference type="RefSeq" id="WP_151123249.1">
    <property type="nucleotide sequence ID" value="NZ_CP088082.1"/>
</dbReference>
<dbReference type="Gene3D" id="2.40.360.20">
    <property type="match status" value="1"/>
</dbReference>
<sequence length="656" mass="67578">MAFRAVRLWGAVGLFSLLVACGGGGSSGSDGSNTGGSEPTSSIVPEAPPLGDILTADATSLRPLISGATWTYAGIHTLDGSSTRYTNAVTQTAQGGTFTETSSNAFDVGTDSVTLSLSNGSIINSSARALLSDLPQQITYPELRSPVRQNDQVTLMDQQVTDIGEDLDGDGKNDSGEVGVYRIVVGAEDVSMPNGIVEHAVRVDTVFLVRVTLSSTGAVSETLQAGLQSSWYAPGIGIVKQNLTIPVTDSSDEVFEEVLTNFDGITQGFGATPAATALIPSTATMAAGQALQSVNAAVAFSDHAILVGSFTNTQATTYTAISSVDIHGQVTQTNFYTGVPTSGFHALGNQLVAVQASDSSGNGCQLNIFLFDAQGVQAAGDFPKVVDIPPAPGQTLCNRISQLQIASDGSQLWLAMVRSSISTSGWVTDMFIQPFDAHGVPLANETTLQSVNTLATTGFDLRSLSAAGGTARVAYFPDAGTTLRLASVTDAGLQKQADFALNSGSVTGLTLLAKADATGLFWQGLANAGTGQAPTLGVLLDTDLNPVIANGNSSLDAQTLPRCSGCAEFLNGADASWVMESDHFSISSASSVTLSTLASNAGALTSQTVTPILLSLSDVGDAGMNITSLRLVPFANRVLVLAVANQQLFTKLAWLP</sequence>
<evidence type="ECO:0000313" key="3">
    <source>
        <dbReference type="Proteomes" id="UP000430120"/>
    </source>
</evidence>
<accession>A0A643FFL2</accession>
<gene>
    <name evidence="2" type="ORF">F7Q92_05865</name>
</gene>
<proteinExistence type="predicted"/>
<dbReference type="Proteomes" id="UP000430120">
    <property type="component" value="Unassembled WGS sequence"/>
</dbReference>
<organism evidence="2 3">
    <name type="scientific">Ideonella dechloratans</name>
    <dbReference type="NCBI Taxonomy" id="36863"/>
    <lineage>
        <taxon>Bacteria</taxon>
        <taxon>Pseudomonadati</taxon>
        <taxon>Pseudomonadota</taxon>
        <taxon>Betaproteobacteria</taxon>
        <taxon>Burkholderiales</taxon>
        <taxon>Sphaerotilaceae</taxon>
        <taxon>Ideonella</taxon>
    </lineage>
</organism>
<dbReference type="AlphaFoldDB" id="A0A643FFL2"/>